<name>A0A8H5AST5_9AGAR</name>
<organism evidence="1 2">
    <name type="scientific">Psilocybe cf. subviscida</name>
    <dbReference type="NCBI Taxonomy" id="2480587"/>
    <lineage>
        <taxon>Eukaryota</taxon>
        <taxon>Fungi</taxon>
        <taxon>Dikarya</taxon>
        <taxon>Basidiomycota</taxon>
        <taxon>Agaricomycotina</taxon>
        <taxon>Agaricomycetes</taxon>
        <taxon>Agaricomycetidae</taxon>
        <taxon>Agaricales</taxon>
        <taxon>Agaricineae</taxon>
        <taxon>Strophariaceae</taxon>
        <taxon>Psilocybe</taxon>
    </lineage>
</organism>
<keyword evidence="2" id="KW-1185">Reference proteome</keyword>
<dbReference type="EMBL" id="JAACJJ010000058">
    <property type="protein sequence ID" value="KAF5310066.1"/>
    <property type="molecule type" value="Genomic_DNA"/>
</dbReference>
<gene>
    <name evidence="1" type="ORF">D9619_010316</name>
</gene>
<sequence length="55" mass="5967">MLHQLNVWAVATVASALLVVMVAAVPFNATIADGVRVITFDGMSLKRRTLERLCP</sequence>
<evidence type="ECO:0000313" key="1">
    <source>
        <dbReference type="EMBL" id="KAF5310066.1"/>
    </source>
</evidence>
<protein>
    <submittedName>
        <fullName evidence="1">Uncharacterized protein</fullName>
    </submittedName>
</protein>
<comment type="caution">
    <text evidence="1">The sequence shown here is derived from an EMBL/GenBank/DDBJ whole genome shotgun (WGS) entry which is preliminary data.</text>
</comment>
<evidence type="ECO:0000313" key="2">
    <source>
        <dbReference type="Proteomes" id="UP000567179"/>
    </source>
</evidence>
<dbReference type="AlphaFoldDB" id="A0A8H5AST5"/>
<accession>A0A8H5AST5</accession>
<proteinExistence type="predicted"/>
<dbReference type="Proteomes" id="UP000567179">
    <property type="component" value="Unassembled WGS sequence"/>
</dbReference>
<reference evidence="1 2" key="1">
    <citation type="journal article" date="2020" name="ISME J.">
        <title>Uncovering the hidden diversity of litter-decomposition mechanisms in mushroom-forming fungi.</title>
        <authorList>
            <person name="Floudas D."/>
            <person name="Bentzer J."/>
            <person name="Ahren D."/>
            <person name="Johansson T."/>
            <person name="Persson P."/>
            <person name="Tunlid A."/>
        </authorList>
    </citation>
    <scope>NUCLEOTIDE SEQUENCE [LARGE SCALE GENOMIC DNA]</scope>
    <source>
        <strain evidence="1 2">CBS 101986</strain>
    </source>
</reference>